<dbReference type="PROSITE" id="PS51257">
    <property type="entry name" value="PROKAR_LIPOPROTEIN"/>
    <property type="match status" value="1"/>
</dbReference>
<proteinExistence type="predicted"/>
<protein>
    <submittedName>
        <fullName evidence="3">Uncharacterized protein</fullName>
    </submittedName>
</protein>
<evidence type="ECO:0000256" key="1">
    <source>
        <dbReference type="SAM" id="MobiDB-lite"/>
    </source>
</evidence>
<comment type="caution">
    <text evidence="3">The sequence shown here is derived from an EMBL/GenBank/DDBJ whole genome shotgun (WGS) entry which is preliminary data.</text>
</comment>
<reference evidence="4" key="1">
    <citation type="journal article" date="2019" name="Int. J. Syst. Evol. Microbiol.">
        <title>The Global Catalogue of Microorganisms (GCM) 10K type strain sequencing project: providing services to taxonomists for standard genome sequencing and annotation.</title>
        <authorList>
            <consortium name="The Broad Institute Genomics Platform"/>
            <consortium name="The Broad Institute Genome Sequencing Center for Infectious Disease"/>
            <person name="Wu L."/>
            <person name="Ma J."/>
        </authorList>
    </citation>
    <scope>NUCLEOTIDE SEQUENCE [LARGE SCALE GENOMIC DNA]</scope>
    <source>
        <strain evidence="4">CECT 7649</strain>
    </source>
</reference>
<evidence type="ECO:0000256" key="2">
    <source>
        <dbReference type="SAM" id="SignalP"/>
    </source>
</evidence>
<feature type="signal peptide" evidence="2">
    <location>
        <begin position="1"/>
        <end position="21"/>
    </location>
</feature>
<evidence type="ECO:0000313" key="3">
    <source>
        <dbReference type="EMBL" id="MFC7386158.1"/>
    </source>
</evidence>
<feature type="chain" id="PRO_5046636044" evidence="2">
    <location>
        <begin position="22"/>
        <end position="153"/>
    </location>
</feature>
<dbReference type="RefSeq" id="WP_380829960.1">
    <property type="nucleotide sequence ID" value="NZ_JBHTCG010000024.1"/>
</dbReference>
<dbReference type="EMBL" id="JBHTCG010000024">
    <property type="protein sequence ID" value="MFC7386158.1"/>
    <property type="molecule type" value="Genomic_DNA"/>
</dbReference>
<evidence type="ECO:0000313" key="4">
    <source>
        <dbReference type="Proteomes" id="UP001596496"/>
    </source>
</evidence>
<organism evidence="3 4">
    <name type="scientific">Sphaerisporangium rhizosphaerae</name>
    <dbReference type="NCBI Taxonomy" id="2269375"/>
    <lineage>
        <taxon>Bacteria</taxon>
        <taxon>Bacillati</taxon>
        <taxon>Actinomycetota</taxon>
        <taxon>Actinomycetes</taxon>
        <taxon>Streptosporangiales</taxon>
        <taxon>Streptosporangiaceae</taxon>
        <taxon>Sphaerisporangium</taxon>
    </lineage>
</organism>
<feature type="compositionally biased region" description="Low complexity" evidence="1">
    <location>
        <begin position="36"/>
        <end position="54"/>
    </location>
</feature>
<name>A0ABW2P973_9ACTN</name>
<dbReference type="Proteomes" id="UP001596496">
    <property type="component" value="Unassembled WGS sequence"/>
</dbReference>
<keyword evidence="2" id="KW-0732">Signal</keyword>
<sequence>MRTTLAAAGLFLAAACGGAPAPTTGASGSPDDAVSAPAGTAQVTTPAAPAAGPSPTRPKGPTVHPRKVRWEKVRPSRDGRRLTVIWWSGVEPCSVLDRVGVRETAKRVTITLYEGQARGAENTACIEIAVQKSTTVKLKKPLGHREIVDGAKG</sequence>
<keyword evidence="4" id="KW-1185">Reference proteome</keyword>
<feature type="region of interest" description="Disordered" evidence="1">
    <location>
        <begin position="19"/>
        <end position="67"/>
    </location>
</feature>
<accession>A0ABW2P973</accession>
<gene>
    <name evidence="3" type="ORF">ACFQSB_28390</name>
</gene>